<comment type="caution">
    <text evidence="1">The sequence shown here is derived from an EMBL/GenBank/DDBJ whole genome shotgun (WGS) entry which is preliminary data.</text>
</comment>
<organism evidence="1 2">
    <name type="scientific">Paraprevotella clara YIT 11840</name>
    <dbReference type="NCBI Taxonomy" id="762968"/>
    <lineage>
        <taxon>Bacteria</taxon>
        <taxon>Pseudomonadati</taxon>
        <taxon>Bacteroidota</taxon>
        <taxon>Bacteroidia</taxon>
        <taxon>Bacteroidales</taxon>
        <taxon>Prevotellaceae</taxon>
        <taxon>Paraprevotella</taxon>
    </lineage>
</organism>
<keyword evidence="2" id="KW-1185">Reference proteome</keyword>
<dbReference type="Proteomes" id="UP000003598">
    <property type="component" value="Unassembled WGS sequence"/>
</dbReference>
<accession>G5SUJ8</accession>
<dbReference type="HOGENOM" id="CLU_3293641_0_0_10"/>
<evidence type="ECO:0000313" key="2">
    <source>
        <dbReference type="Proteomes" id="UP000003598"/>
    </source>
</evidence>
<reference evidence="1 2" key="1">
    <citation type="submission" date="2011-03" db="EMBL/GenBank/DDBJ databases">
        <authorList>
            <person name="Weinstock G."/>
            <person name="Sodergren E."/>
            <person name="Clifton S."/>
            <person name="Fulton L."/>
            <person name="Fulton B."/>
            <person name="Courtney L."/>
            <person name="Fronick C."/>
            <person name="Harrison M."/>
            <person name="Strong C."/>
            <person name="Farmer C."/>
            <person name="Delahaunty K."/>
            <person name="Markovic C."/>
            <person name="Hall O."/>
            <person name="Minx P."/>
            <person name="Tomlinson C."/>
            <person name="Mitreva M."/>
            <person name="Hou S."/>
            <person name="Chen J."/>
            <person name="Wollam A."/>
            <person name="Pepin K.H."/>
            <person name="Johnson M."/>
            <person name="Bhonagiri V."/>
            <person name="Zhang X."/>
            <person name="Suruliraj S."/>
            <person name="Warren W."/>
            <person name="Chinwalla A."/>
            <person name="Mardis E.R."/>
            <person name="Wilson R.K."/>
        </authorList>
    </citation>
    <scope>NUCLEOTIDE SEQUENCE [LARGE SCALE GENOMIC DNA]</scope>
    <source>
        <strain evidence="1 2">YIT 11840</strain>
    </source>
</reference>
<gene>
    <name evidence="1" type="ORF">HMPREF9441_03058</name>
</gene>
<name>G5SUJ8_9BACT</name>
<evidence type="ECO:0000313" key="1">
    <source>
        <dbReference type="EMBL" id="EHG98915.1"/>
    </source>
</evidence>
<dbReference type="AlphaFoldDB" id="G5SUJ8"/>
<dbReference type="EMBL" id="AFFY01000047">
    <property type="protein sequence ID" value="EHG98915.1"/>
    <property type="molecule type" value="Genomic_DNA"/>
</dbReference>
<protein>
    <submittedName>
        <fullName evidence="1">Uncharacterized protein</fullName>
    </submittedName>
</protein>
<dbReference type="STRING" id="762968.HMPREF9441_03058"/>
<sequence>MKDVLIHPSAFFQRQSSPTDIFITLSGEYPVNPIDEESSP</sequence>
<proteinExistence type="predicted"/>